<organism evidence="1 2">
    <name type="scientific">Desulfuromonas acetoxidans (strain DSM 684 / 11070)</name>
    <dbReference type="NCBI Taxonomy" id="281689"/>
    <lineage>
        <taxon>Bacteria</taxon>
        <taxon>Pseudomonadati</taxon>
        <taxon>Thermodesulfobacteriota</taxon>
        <taxon>Desulfuromonadia</taxon>
        <taxon>Desulfuromonadales</taxon>
        <taxon>Desulfuromonadaceae</taxon>
        <taxon>Desulfuromonas</taxon>
    </lineage>
</organism>
<gene>
    <name evidence="1" type="ORF">Dace_2748</name>
</gene>
<dbReference type="InterPro" id="IPR043129">
    <property type="entry name" value="ATPase_NBD"/>
</dbReference>
<dbReference type="SUPFAM" id="SSF53067">
    <property type="entry name" value="Actin-like ATPase domain"/>
    <property type="match status" value="1"/>
</dbReference>
<comment type="caution">
    <text evidence="1">The sequence shown here is derived from an EMBL/GenBank/DDBJ whole genome shotgun (WGS) entry which is preliminary data.</text>
</comment>
<evidence type="ECO:0000313" key="1">
    <source>
        <dbReference type="EMBL" id="EAT16653.1"/>
    </source>
</evidence>
<proteinExistence type="predicted"/>
<sequence>MHLVQEELHPKLVFAECVYCPAGQTSEALHKLVEKHDLAHSRTVAVMARGSYNLIQIDPPDVPEGEFREAVRWQIKDLLDFPAEQAVVDTFSSEASENQTLSFAVAASQEQVWQVVHTLRDAELDTGAIDIPELALRSLMSLLPDDGRGLALLSLWRDSGLITIVRNGELCMARRINLGVQELVAAADPAGEIDGVEISEAQQNILDAVILEIQRSLDYYESSVSRQSVSTVYIAPLSDPIPGLQSYLDSYLAPEIKPLQVGDLLADCTVPDTELSHCLSAIGAALRTEWS</sequence>
<protein>
    <submittedName>
        <fullName evidence="1">Tfp pilus assembly protein ATPase PilM-like</fullName>
    </submittedName>
</protein>
<reference evidence="1" key="1">
    <citation type="submission" date="2006-05" db="EMBL/GenBank/DDBJ databases">
        <title>Annotation of the draft genome assembly of Desulfuromonas acetoxidans DSM 684.</title>
        <authorList>
            <consortium name="US DOE Joint Genome Institute (JGI-ORNL)"/>
            <person name="Larimer F."/>
            <person name="Land M."/>
            <person name="Hauser L."/>
        </authorList>
    </citation>
    <scope>NUCLEOTIDE SEQUENCE [LARGE SCALE GENOMIC DNA]</scope>
    <source>
        <strain evidence="1">DSM 684</strain>
    </source>
</reference>
<dbReference type="AlphaFoldDB" id="Q1K1Y6"/>
<evidence type="ECO:0000313" key="2">
    <source>
        <dbReference type="Proteomes" id="UP000005695"/>
    </source>
</evidence>
<dbReference type="Gene3D" id="3.30.420.40">
    <property type="match status" value="2"/>
</dbReference>
<dbReference type="RefSeq" id="WP_005998730.1">
    <property type="nucleotide sequence ID" value="NZ_AAEW02000004.1"/>
</dbReference>
<keyword evidence="2" id="KW-1185">Reference proteome</keyword>
<accession>Q1K1Y6</accession>
<reference evidence="1" key="2">
    <citation type="submission" date="2006-05" db="EMBL/GenBank/DDBJ databases">
        <title>Sequencing of the draft genome and assembly of Desulfuromonas acetoxidans DSM 684.</title>
        <authorList>
            <consortium name="US DOE Joint Genome Institute (JGI-PGF)"/>
            <person name="Copeland A."/>
            <person name="Lucas S."/>
            <person name="Lapidus A."/>
            <person name="Barry K."/>
            <person name="Detter J.C."/>
            <person name="Glavina del Rio T."/>
            <person name="Hammon N."/>
            <person name="Israni S."/>
            <person name="Dalin E."/>
            <person name="Tice H."/>
            <person name="Bruce D."/>
            <person name="Pitluck S."/>
            <person name="Richardson P."/>
        </authorList>
    </citation>
    <scope>NUCLEOTIDE SEQUENCE [LARGE SCALE GENOMIC DNA]</scope>
    <source>
        <strain evidence="1">DSM 684</strain>
    </source>
</reference>
<name>Q1K1Y6_DESA6</name>
<dbReference type="OrthoDB" id="5296002at2"/>
<dbReference type="EMBL" id="AAEW02000004">
    <property type="protein sequence ID" value="EAT16653.1"/>
    <property type="molecule type" value="Genomic_DNA"/>
</dbReference>
<dbReference type="Proteomes" id="UP000005695">
    <property type="component" value="Unassembled WGS sequence"/>
</dbReference>
<dbReference type="Gene3D" id="3.30.1490.300">
    <property type="match status" value="1"/>
</dbReference>